<feature type="domain" description="ATP-grasp" evidence="11">
    <location>
        <begin position="133"/>
        <end position="334"/>
    </location>
</feature>
<dbReference type="PANTHER" id="PTHR23132:SF23">
    <property type="entry name" value="D-ALANINE--D-ALANINE LIGASE B"/>
    <property type="match status" value="1"/>
</dbReference>
<dbReference type="GO" id="GO:0005524">
    <property type="term" value="F:ATP binding"/>
    <property type="evidence" value="ECO:0007669"/>
    <property type="project" value="UniProtKB-UniRule"/>
</dbReference>
<dbReference type="GO" id="GO:0008716">
    <property type="term" value="F:D-alanine-D-alanine ligase activity"/>
    <property type="evidence" value="ECO:0007669"/>
    <property type="project" value="InterPro"/>
</dbReference>
<reference evidence="12 13" key="1">
    <citation type="journal article" date="2012" name="BMC Genomics">
        <title>Complete genome sequence of Saccharothrix espanaensis DSM 44229T and comparison to the other completely sequenced Pseudonocardiaceae.</title>
        <authorList>
            <person name="Strobel T."/>
            <person name="Al-Dilaimi A."/>
            <person name="Blom J."/>
            <person name="Gessner A."/>
            <person name="Kalinowski J."/>
            <person name="Luzhetska M."/>
            <person name="Puhler A."/>
            <person name="Szczepanowski R."/>
            <person name="Bechthold A."/>
            <person name="Ruckert C."/>
        </authorList>
    </citation>
    <scope>NUCLEOTIDE SEQUENCE [LARGE SCALE GENOMIC DNA]</scope>
    <source>
        <strain evidence="13">ATCC 51144 / DSM 44229 / JCM 9112 / NBRC 15066 / NRRL 15764</strain>
    </source>
</reference>
<dbReference type="GO" id="GO:0005737">
    <property type="term" value="C:cytoplasm"/>
    <property type="evidence" value="ECO:0007669"/>
    <property type="project" value="UniProtKB-SubCell"/>
</dbReference>
<keyword evidence="3" id="KW-0963">Cytoplasm</keyword>
<dbReference type="Pfam" id="PF07478">
    <property type="entry name" value="Dala_Dala_lig_C"/>
    <property type="match status" value="1"/>
</dbReference>
<dbReference type="STRING" id="1179773.BN6_57090"/>
<evidence type="ECO:0000256" key="6">
    <source>
        <dbReference type="ARBA" id="ARBA00022840"/>
    </source>
</evidence>
<comment type="similarity">
    <text evidence="2">Belongs to the D-alanine--D-alanine ligase family.</text>
</comment>
<dbReference type="HOGENOM" id="CLU_039268_1_1_11"/>
<dbReference type="KEGG" id="sesp:BN6_57090"/>
<protein>
    <recommendedName>
        <fullName evidence="11">ATP-grasp domain-containing protein</fullName>
    </recommendedName>
</protein>
<evidence type="ECO:0000256" key="2">
    <source>
        <dbReference type="ARBA" id="ARBA00010871"/>
    </source>
</evidence>
<comment type="subcellular location">
    <subcellularLocation>
        <location evidence="1">Cytoplasm</location>
    </subcellularLocation>
</comment>
<dbReference type="InterPro" id="IPR013815">
    <property type="entry name" value="ATP_grasp_subdomain_1"/>
</dbReference>
<evidence type="ECO:0000256" key="9">
    <source>
        <dbReference type="ARBA" id="ARBA00023316"/>
    </source>
</evidence>
<dbReference type="SUPFAM" id="SSF52440">
    <property type="entry name" value="PreATP-grasp domain"/>
    <property type="match status" value="1"/>
</dbReference>
<gene>
    <name evidence="12" type="ordered locus">BN6_57090</name>
</gene>
<evidence type="ECO:0000256" key="3">
    <source>
        <dbReference type="ARBA" id="ARBA00022490"/>
    </source>
</evidence>
<dbReference type="InterPro" id="IPR011095">
    <property type="entry name" value="Dala_Dala_lig_C"/>
</dbReference>
<keyword evidence="4" id="KW-0436">Ligase</keyword>
<dbReference type="InterPro" id="IPR011127">
    <property type="entry name" value="Dala_Dala_lig_N"/>
</dbReference>
<evidence type="ECO:0000256" key="8">
    <source>
        <dbReference type="ARBA" id="ARBA00022984"/>
    </source>
</evidence>
<evidence type="ECO:0000313" key="13">
    <source>
        <dbReference type="Proteomes" id="UP000006281"/>
    </source>
</evidence>
<accession>K0K5W2</accession>
<evidence type="ECO:0000256" key="4">
    <source>
        <dbReference type="ARBA" id="ARBA00022598"/>
    </source>
</evidence>
<keyword evidence="6 10" id="KW-0067">ATP-binding</keyword>
<proteinExistence type="inferred from homology"/>
<evidence type="ECO:0000256" key="5">
    <source>
        <dbReference type="ARBA" id="ARBA00022741"/>
    </source>
</evidence>
<dbReference type="PANTHER" id="PTHR23132">
    <property type="entry name" value="D-ALANINE--D-ALANINE LIGASE"/>
    <property type="match status" value="1"/>
</dbReference>
<dbReference type="EMBL" id="HE804045">
    <property type="protein sequence ID" value="CCH32967.1"/>
    <property type="molecule type" value="Genomic_DNA"/>
</dbReference>
<keyword evidence="8" id="KW-0573">Peptidoglycan synthesis</keyword>
<dbReference type="PROSITE" id="PS00844">
    <property type="entry name" value="DALA_DALA_LIGASE_2"/>
    <property type="match status" value="1"/>
</dbReference>
<dbReference type="AlphaFoldDB" id="K0K5W2"/>
<dbReference type="Proteomes" id="UP000006281">
    <property type="component" value="Chromosome"/>
</dbReference>
<dbReference type="SUPFAM" id="SSF56059">
    <property type="entry name" value="Glutathione synthetase ATP-binding domain-like"/>
    <property type="match status" value="1"/>
</dbReference>
<keyword evidence="9" id="KW-0961">Cell wall biogenesis/degradation</keyword>
<keyword evidence="7" id="KW-0133">Cell shape</keyword>
<dbReference type="GO" id="GO:0046872">
    <property type="term" value="F:metal ion binding"/>
    <property type="evidence" value="ECO:0007669"/>
    <property type="project" value="InterPro"/>
</dbReference>
<dbReference type="OrthoDB" id="9813261at2"/>
<dbReference type="InterPro" id="IPR000291">
    <property type="entry name" value="D-Ala_lig_Van_CS"/>
</dbReference>
<dbReference type="Gene3D" id="3.30.470.20">
    <property type="entry name" value="ATP-grasp fold, B domain"/>
    <property type="match status" value="1"/>
</dbReference>
<dbReference type="PROSITE" id="PS50975">
    <property type="entry name" value="ATP_GRASP"/>
    <property type="match status" value="1"/>
</dbReference>
<dbReference type="GO" id="GO:0009252">
    <property type="term" value="P:peptidoglycan biosynthetic process"/>
    <property type="evidence" value="ECO:0007669"/>
    <property type="project" value="UniProtKB-KW"/>
</dbReference>
<dbReference type="InterPro" id="IPR016185">
    <property type="entry name" value="PreATP-grasp_dom_sf"/>
</dbReference>
<evidence type="ECO:0000259" key="11">
    <source>
        <dbReference type="PROSITE" id="PS50975"/>
    </source>
</evidence>
<name>K0K5W2_SACES</name>
<dbReference type="Pfam" id="PF01820">
    <property type="entry name" value="Dala_Dala_lig_N"/>
    <property type="match status" value="1"/>
</dbReference>
<dbReference type="Gene3D" id="3.40.50.20">
    <property type="match status" value="1"/>
</dbReference>
<dbReference type="eggNOG" id="COG1181">
    <property type="taxonomic scope" value="Bacteria"/>
</dbReference>
<evidence type="ECO:0000256" key="7">
    <source>
        <dbReference type="ARBA" id="ARBA00022960"/>
    </source>
</evidence>
<sequence>MPRPLVLLIGGRSTEHDASLHSYRHVLAEVGAEPERHEVVAVVYIRRLGGAQVFRRAPWPVDEADLLAGPEIPTIDAVRFLAECGAFVFSLLHGTEGEDGCWQGVAEMFGLRGSFGPVLGSALGMDKSLQSAVAASVIPDLRCPPVTVVRRDDIASGVDRALAELGDRAVVVKPNRMGASLLIEKLTDWDGADLLKAVSAIHEYDPEALVQEFVHGDEHSCGVVEQHGEPVALPVLRIQTEHGFFGHAEKHRHGLAGVRVETSAVARRVQRVSELLFRELKLFGWSRFDFIVSGGELHFLETNTIPGLMSGSLFPAMLRAGGRSIGDLIDACVDAAHGRPAVSKHLAYRIEH</sequence>
<evidence type="ECO:0000313" key="12">
    <source>
        <dbReference type="EMBL" id="CCH32967.1"/>
    </source>
</evidence>
<dbReference type="PATRIC" id="fig|1179773.3.peg.5744"/>
<organism evidence="12 13">
    <name type="scientific">Saccharothrix espanaensis (strain ATCC 51144 / DSM 44229 / JCM 9112 / NBRC 15066 / NRRL 15764)</name>
    <dbReference type="NCBI Taxonomy" id="1179773"/>
    <lineage>
        <taxon>Bacteria</taxon>
        <taxon>Bacillati</taxon>
        <taxon>Actinomycetota</taxon>
        <taxon>Actinomycetes</taxon>
        <taxon>Pseudonocardiales</taxon>
        <taxon>Pseudonocardiaceae</taxon>
        <taxon>Saccharothrix</taxon>
    </lineage>
</organism>
<evidence type="ECO:0000256" key="10">
    <source>
        <dbReference type="PROSITE-ProRule" id="PRU00409"/>
    </source>
</evidence>
<evidence type="ECO:0000256" key="1">
    <source>
        <dbReference type="ARBA" id="ARBA00004496"/>
    </source>
</evidence>
<dbReference type="InterPro" id="IPR011761">
    <property type="entry name" value="ATP-grasp"/>
</dbReference>
<dbReference type="GO" id="GO:0008360">
    <property type="term" value="P:regulation of cell shape"/>
    <property type="evidence" value="ECO:0007669"/>
    <property type="project" value="UniProtKB-KW"/>
</dbReference>
<dbReference type="Gene3D" id="3.30.1490.20">
    <property type="entry name" value="ATP-grasp fold, A domain"/>
    <property type="match status" value="1"/>
</dbReference>
<keyword evidence="13" id="KW-1185">Reference proteome</keyword>
<dbReference type="GO" id="GO:0071555">
    <property type="term" value="P:cell wall organization"/>
    <property type="evidence" value="ECO:0007669"/>
    <property type="project" value="UniProtKB-KW"/>
</dbReference>
<keyword evidence="5 10" id="KW-0547">Nucleotide-binding</keyword>